<dbReference type="InterPro" id="IPR023997">
    <property type="entry name" value="TonB-dep_OMP_SusC/RagA_CS"/>
</dbReference>
<keyword evidence="4 5" id="KW-0998">Cell outer membrane</keyword>
<dbReference type="PROSITE" id="PS52016">
    <property type="entry name" value="TONB_DEPENDENT_REC_3"/>
    <property type="match status" value="1"/>
</dbReference>
<sequence>MKQFFCAFFCTFCLFIGTVAAQSGGGITLSLKDVSLQEAMQRVQKVSDYTFFYDVNQIDISQKVSFSVKKANIQTAVSKMLDKTAISFEIKGKQIILKRGIGKTPKGTGLSRKITGIVVDDLGAPVIGATVIVQGTVNGVLTDIDGKYAIEAKKNQVLEYRFVGYKGVEKTVGDDDRINVTLAESNVNLDDVVVIGYGSQKKESVVASINSIKPADIAVPTRSLSNSIAGRVAGVVAIQRSGEPGNDDASFWIRGQSSYMGGTNPLILVDGVPRDMNDIDVDEIETFTVLKDAAATAVYGAEGANGVVLITSKRGIAQKPEWILTLSFPL</sequence>
<name>A0AA94Y9K0_9BACE</name>
<dbReference type="NCBIfam" id="TIGR04057">
    <property type="entry name" value="SusC_RagA_signa"/>
    <property type="match status" value="1"/>
</dbReference>
<feature type="domain" description="TonB-dependent receptor plug" evidence="8">
    <location>
        <begin position="202"/>
        <end position="307"/>
    </location>
</feature>
<dbReference type="InterPro" id="IPR037066">
    <property type="entry name" value="Plug_dom_sf"/>
</dbReference>
<dbReference type="InterPro" id="IPR012910">
    <property type="entry name" value="Plug_dom"/>
</dbReference>
<feature type="signal peptide" evidence="6">
    <location>
        <begin position="1"/>
        <end position="21"/>
    </location>
</feature>
<evidence type="ECO:0000256" key="1">
    <source>
        <dbReference type="ARBA" id="ARBA00022448"/>
    </source>
</evidence>
<dbReference type="SUPFAM" id="SSF49464">
    <property type="entry name" value="Carboxypeptidase regulatory domain-like"/>
    <property type="match status" value="1"/>
</dbReference>
<dbReference type="AlphaFoldDB" id="A0AA94Y9K0"/>
<dbReference type="GO" id="GO:0004180">
    <property type="term" value="F:carboxypeptidase activity"/>
    <property type="evidence" value="ECO:0007669"/>
    <property type="project" value="UniProtKB-KW"/>
</dbReference>
<proteinExistence type="inferred from homology"/>
<dbReference type="Pfam" id="PF13715">
    <property type="entry name" value="CarbopepD_reg_2"/>
    <property type="match status" value="1"/>
</dbReference>
<dbReference type="PANTHER" id="PTHR30069:SF29">
    <property type="entry name" value="HEMOGLOBIN AND HEMOGLOBIN-HAPTOGLOBIN-BINDING PROTEIN 1-RELATED"/>
    <property type="match status" value="1"/>
</dbReference>
<dbReference type="GO" id="GO:0044718">
    <property type="term" value="P:siderophore transmembrane transport"/>
    <property type="evidence" value="ECO:0007669"/>
    <property type="project" value="TreeGrafter"/>
</dbReference>
<dbReference type="Gene3D" id="2.60.40.1120">
    <property type="entry name" value="Carboxypeptidase-like, regulatory domain"/>
    <property type="match status" value="1"/>
</dbReference>
<accession>A0AA94Y9K0</accession>
<dbReference type="SUPFAM" id="SSF56935">
    <property type="entry name" value="Porins"/>
    <property type="match status" value="1"/>
</dbReference>
<dbReference type="InterPro" id="IPR011662">
    <property type="entry name" value="Secretin/TonB_short_N"/>
</dbReference>
<dbReference type="InterPro" id="IPR039426">
    <property type="entry name" value="TonB-dep_rcpt-like"/>
</dbReference>
<keyword evidence="5" id="KW-1134">Transmembrane beta strand</keyword>
<dbReference type="FunFam" id="2.170.130.10:FF:000003">
    <property type="entry name" value="SusC/RagA family TonB-linked outer membrane protein"/>
    <property type="match status" value="1"/>
</dbReference>
<reference evidence="9" key="1">
    <citation type="submission" date="2022-08" db="EMBL/GenBank/DDBJ databases">
        <title>Genome Sequencing of Bacteroides fragilis Group Isolates with Nanopore Technology.</title>
        <authorList>
            <person name="Tisza M.J."/>
            <person name="Smith D."/>
            <person name="Dekker J.P."/>
        </authorList>
    </citation>
    <scope>NUCLEOTIDE SEQUENCE</scope>
    <source>
        <strain evidence="9">BFG-474</strain>
    </source>
</reference>
<dbReference type="EMBL" id="CP103166">
    <property type="protein sequence ID" value="UVQ96128.1"/>
    <property type="molecule type" value="Genomic_DNA"/>
</dbReference>
<keyword evidence="9" id="KW-0645">Protease</keyword>
<keyword evidence="9" id="KW-0378">Hydrolase</keyword>
<dbReference type="InterPro" id="IPR008969">
    <property type="entry name" value="CarboxyPept-like_regulatory"/>
</dbReference>
<dbReference type="Gene3D" id="2.170.130.10">
    <property type="entry name" value="TonB-dependent receptor, plug domain"/>
    <property type="match status" value="1"/>
</dbReference>
<gene>
    <name evidence="9" type="ORF">NXW23_17645</name>
</gene>
<evidence type="ECO:0000259" key="8">
    <source>
        <dbReference type="Pfam" id="PF07715"/>
    </source>
</evidence>
<dbReference type="PANTHER" id="PTHR30069">
    <property type="entry name" value="TONB-DEPENDENT OUTER MEMBRANE RECEPTOR"/>
    <property type="match status" value="1"/>
</dbReference>
<evidence type="ECO:0000256" key="2">
    <source>
        <dbReference type="ARBA" id="ARBA00022729"/>
    </source>
</evidence>
<evidence type="ECO:0000313" key="9">
    <source>
        <dbReference type="EMBL" id="UVQ96128.1"/>
    </source>
</evidence>
<dbReference type="GO" id="GO:0009279">
    <property type="term" value="C:cell outer membrane"/>
    <property type="evidence" value="ECO:0007669"/>
    <property type="project" value="UniProtKB-SubCell"/>
</dbReference>
<keyword evidence="2 6" id="KW-0732">Signal</keyword>
<feature type="chain" id="PRO_5041732535" evidence="6">
    <location>
        <begin position="22"/>
        <end position="330"/>
    </location>
</feature>
<protein>
    <submittedName>
        <fullName evidence="9">Carboxypeptidase-like regulatory domain-containing protein</fullName>
    </submittedName>
</protein>
<evidence type="ECO:0000313" key="10">
    <source>
        <dbReference type="Proteomes" id="UP001060260"/>
    </source>
</evidence>
<keyword evidence="9" id="KW-0121">Carboxypeptidase</keyword>
<keyword evidence="3 5" id="KW-0472">Membrane</keyword>
<dbReference type="GO" id="GO:0015344">
    <property type="term" value="F:siderophore uptake transmembrane transporter activity"/>
    <property type="evidence" value="ECO:0007669"/>
    <property type="project" value="TreeGrafter"/>
</dbReference>
<comment type="subcellular location">
    <subcellularLocation>
        <location evidence="5">Cell outer membrane</location>
        <topology evidence="5">Multi-pass membrane protein</topology>
    </subcellularLocation>
</comment>
<dbReference type="Proteomes" id="UP001060260">
    <property type="component" value="Chromosome"/>
</dbReference>
<evidence type="ECO:0000256" key="6">
    <source>
        <dbReference type="SAM" id="SignalP"/>
    </source>
</evidence>
<evidence type="ECO:0000256" key="3">
    <source>
        <dbReference type="ARBA" id="ARBA00023136"/>
    </source>
</evidence>
<comment type="similarity">
    <text evidence="5">Belongs to the TonB-dependent receptor family.</text>
</comment>
<keyword evidence="1 5" id="KW-0813">Transport</keyword>
<organism evidence="9 10">
    <name type="scientific">Bacteroides caccae</name>
    <dbReference type="NCBI Taxonomy" id="47678"/>
    <lineage>
        <taxon>Bacteria</taxon>
        <taxon>Pseudomonadati</taxon>
        <taxon>Bacteroidota</taxon>
        <taxon>Bacteroidia</taxon>
        <taxon>Bacteroidales</taxon>
        <taxon>Bacteroidaceae</taxon>
        <taxon>Bacteroides</taxon>
    </lineage>
</organism>
<evidence type="ECO:0000256" key="5">
    <source>
        <dbReference type="PROSITE-ProRule" id="PRU01360"/>
    </source>
</evidence>
<dbReference type="Pfam" id="PF07715">
    <property type="entry name" value="Plug"/>
    <property type="match status" value="1"/>
</dbReference>
<evidence type="ECO:0000256" key="4">
    <source>
        <dbReference type="ARBA" id="ARBA00023237"/>
    </source>
</evidence>
<feature type="domain" description="Secretin/TonB short N-terminal" evidence="7">
    <location>
        <begin position="49"/>
        <end position="98"/>
    </location>
</feature>
<dbReference type="Pfam" id="PF07660">
    <property type="entry name" value="STN"/>
    <property type="match status" value="1"/>
</dbReference>
<keyword evidence="5" id="KW-0812">Transmembrane</keyword>
<evidence type="ECO:0000259" key="7">
    <source>
        <dbReference type="Pfam" id="PF07660"/>
    </source>
</evidence>